<evidence type="ECO:0000313" key="2">
    <source>
        <dbReference type="Proteomes" id="UP000314986"/>
    </source>
</evidence>
<sequence length="82" mass="9248">MSLWLQRSRGDQAYWEVAAANFKHAIGLSSELVMEHLHCFIQSDIGYENSINVMLKDLFKLLVSCVAEPTESISRVGCSCIR</sequence>
<reference evidence="2" key="1">
    <citation type="journal article" date="2006" name="Science">
        <title>Ancient noncoding elements conserved in the human genome.</title>
        <authorList>
            <person name="Venkatesh B."/>
            <person name="Kirkness E.F."/>
            <person name="Loh Y.H."/>
            <person name="Halpern A.L."/>
            <person name="Lee A.P."/>
            <person name="Johnson J."/>
            <person name="Dandona N."/>
            <person name="Viswanathan L.D."/>
            <person name="Tay A."/>
            <person name="Venter J.C."/>
            <person name="Strausberg R.L."/>
            <person name="Brenner S."/>
        </authorList>
    </citation>
    <scope>NUCLEOTIDE SEQUENCE [LARGE SCALE GENOMIC DNA]</scope>
</reference>
<dbReference type="AlphaFoldDB" id="A0A4W3GPD5"/>
<accession>A0A4W3GPD5</accession>
<organism evidence="1 2">
    <name type="scientific">Callorhinchus milii</name>
    <name type="common">Ghost shark</name>
    <dbReference type="NCBI Taxonomy" id="7868"/>
    <lineage>
        <taxon>Eukaryota</taxon>
        <taxon>Metazoa</taxon>
        <taxon>Chordata</taxon>
        <taxon>Craniata</taxon>
        <taxon>Vertebrata</taxon>
        <taxon>Chondrichthyes</taxon>
        <taxon>Holocephali</taxon>
        <taxon>Chimaeriformes</taxon>
        <taxon>Callorhinchidae</taxon>
        <taxon>Callorhinchus</taxon>
    </lineage>
</organism>
<name>A0A4W3GPD5_CALMI</name>
<dbReference type="GeneTree" id="ENSGT00940000168266"/>
<reference evidence="1" key="4">
    <citation type="submission" date="2025-08" db="UniProtKB">
        <authorList>
            <consortium name="Ensembl"/>
        </authorList>
    </citation>
    <scope>IDENTIFICATION</scope>
</reference>
<reference evidence="2" key="3">
    <citation type="journal article" date="2014" name="Nature">
        <title>Elephant shark genome provides unique insights into gnathostome evolution.</title>
        <authorList>
            <consortium name="International Elephant Shark Genome Sequencing Consortium"/>
            <person name="Venkatesh B."/>
            <person name="Lee A.P."/>
            <person name="Ravi V."/>
            <person name="Maurya A.K."/>
            <person name="Lian M.M."/>
            <person name="Swann J.B."/>
            <person name="Ohta Y."/>
            <person name="Flajnik M.F."/>
            <person name="Sutoh Y."/>
            <person name="Kasahara M."/>
            <person name="Hoon S."/>
            <person name="Gangu V."/>
            <person name="Roy S.W."/>
            <person name="Irimia M."/>
            <person name="Korzh V."/>
            <person name="Kondrychyn I."/>
            <person name="Lim Z.W."/>
            <person name="Tay B.H."/>
            <person name="Tohari S."/>
            <person name="Kong K.W."/>
            <person name="Ho S."/>
            <person name="Lorente-Galdos B."/>
            <person name="Quilez J."/>
            <person name="Marques-Bonet T."/>
            <person name="Raney B.J."/>
            <person name="Ingham P.W."/>
            <person name="Tay A."/>
            <person name="Hillier L.W."/>
            <person name="Minx P."/>
            <person name="Boehm T."/>
            <person name="Wilson R.K."/>
            <person name="Brenner S."/>
            <person name="Warren W.C."/>
        </authorList>
    </citation>
    <scope>NUCLEOTIDE SEQUENCE [LARGE SCALE GENOMIC DNA]</scope>
</reference>
<proteinExistence type="predicted"/>
<reference evidence="1" key="5">
    <citation type="submission" date="2025-09" db="UniProtKB">
        <authorList>
            <consortium name="Ensembl"/>
        </authorList>
    </citation>
    <scope>IDENTIFICATION</scope>
</reference>
<reference evidence="2" key="2">
    <citation type="journal article" date="2007" name="PLoS Biol.">
        <title>Survey sequencing and comparative analysis of the elephant shark (Callorhinchus milii) genome.</title>
        <authorList>
            <person name="Venkatesh B."/>
            <person name="Kirkness E.F."/>
            <person name="Loh Y.H."/>
            <person name="Halpern A.L."/>
            <person name="Lee A.P."/>
            <person name="Johnson J."/>
            <person name="Dandona N."/>
            <person name="Viswanathan L.D."/>
            <person name="Tay A."/>
            <person name="Venter J.C."/>
            <person name="Strausberg R.L."/>
            <person name="Brenner S."/>
        </authorList>
    </citation>
    <scope>NUCLEOTIDE SEQUENCE [LARGE SCALE GENOMIC DNA]</scope>
</reference>
<evidence type="ECO:0000313" key="1">
    <source>
        <dbReference type="Ensembl" id="ENSCMIP00000005853.1"/>
    </source>
</evidence>
<dbReference type="Ensembl" id="ENSCMIT00000006048.1">
    <property type="protein sequence ID" value="ENSCMIP00000005853.1"/>
    <property type="gene ID" value="ENSCMIG00000003364.1"/>
</dbReference>
<dbReference type="Proteomes" id="UP000314986">
    <property type="component" value="Unassembled WGS sequence"/>
</dbReference>
<protein>
    <submittedName>
        <fullName evidence="1">Brefeldin A-inhibited guanine nucleotide-exchange protein 3-like</fullName>
    </submittedName>
</protein>
<keyword evidence="2" id="KW-1185">Reference proteome</keyword>